<dbReference type="Proteomes" id="UP000467841">
    <property type="component" value="Unassembled WGS sequence"/>
</dbReference>
<reference evidence="1" key="1">
    <citation type="submission" date="2020-01" db="EMBL/GenBank/DDBJ databases">
        <authorList>
            <person name="Mishra B."/>
        </authorList>
    </citation>
    <scope>NUCLEOTIDE SEQUENCE [LARGE SCALE GENOMIC DNA]</scope>
</reference>
<dbReference type="EMBL" id="CACVBM020001151">
    <property type="protein sequence ID" value="CAA7035065.1"/>
    <property type="molecule type" value="Genomic_DNA"/>
</dbReference>
<organism evidence="1 2">
    <name type="scientific">Microthlaspi erraticum</name>
    <dbReference type="NCBI Taxonomy" id="1685480"/>
    <lineage>
        <taxon>Eukaryota</taxon>
        <taxon>Viridiplantae</taxon>
        <taxon>Streptophyta</taxon>
        <taxon>Embryophyta</taxon>
        <taxon>Tracheophyta</taxon>
        <taxon>Spermatophyta</taxon>
        <taxon>Magnoliopsida</taxon>
        <taxon>eudicotyledons</taxon>
        <taxon>Gunneridae</taxon>
        <taxon>Pentapetalae</taxon>
        <taxon>rosids</taxon>
        <taxon>malvids</taxon>
        <taxon>Brassicales</taxon>
        <taxon>Brassicaceae</taxon>
        <taxon>Coluteocarpeae</taxon>
        <taxon>Microthlaspi</taxon>
    </lineage>
</organism>
<evidence type="ECO:0000313" key="1">
    <source>
        <dbReference type="EMBL" id="CAA7035065.1"/>
    </source>
</evidence>
<gene>
    <name evidence="1" type="ORF">MERR_LOCUS22300</name>
</gene>
<evidence type="ECO:0000313" key="2">
    <source>
        <dbReference type="Proteomes" id="UP000467841"/>
    </source>
</evidence>
<sequence length="73" mass="8339">MAGVVLGFVKKYGFESLLVGVPVFGYVQLMRLEKKVKEKEEIMRIMFEDLKAQGRVIVIDDEMMRSVASQVNN</sequence>
<accession>A0A6D2J5N1</accession>
<proteinExistence type="predicted"/>
<keyword evidence="2" id="KW-1185">Reference proteome</keyword>
<name>A0A6D2J5N1_9BRAS</name>
<comment type="caution">
    <text evidence="1">The sequence shown here is derived from an EMBL/GenBank/DDBJ whole genome shotgun (WGS) entry which is preliminary data.</text>
</comment>
<protein>
    <submittedName>
        <fullName evidence="1">Uncharacterized protein</fullName>
    </submittedName>
</protein>
<dbReference type="AlphaFoldDB" id="A0A6D2J5N1"/>